<evidence type="ECO:0000256" key="7">
    <source>
        <dbReference type="ARBA" id="ARBA00022729"/>
    </source>
</evidence>
<dbReference type="Pfam" id="PF14380">
    <property type="entry name" value="WAK_assoc"/>
    <property type="match status" value="1"/>
</dbReference>
<gene>
    <name evidence="21" type="ORF">RD792_015493</name>
</gene>
<accession>A0ABR0CGY9</accession>
<keyword evidence="13" id="KW-0325">Glycoprotein</keyword>
<dbReference type="PANTHER" id="PTHR46279:SF2">
    <property type="entry name" value="RING-H2 FINGER PROTEIN ATL21A-RELATED"/>
    <property type="match status" value="1"/>
</dbReference>
<dbReference type="EMBL" id="JAYDYQ010002688">
    <property type="protein sequence ID" value="KAK4476344.1"/>
    <property type="molecule type" value="Genomic_DNA"/>
</dbReference>
<keyword evidence="22" id="KW-1185">Reference proteome</keyword>
<evidence type="ECO:0000256" key="14">
    <source>
        <dbReference type="ARBA" id="ARBA00024209"/>
    </source>
</evidence>
<keyword evidence="12 18" id="KW-0472">Membrane</keyword>
<evidence type="ECO:0000256" key="19">
    <source>
        <dbReference type="SAM" id="SignalP"/>
    </source>
</evidence>
<proteinExistence type="inferred from homology"/>
<evidence type="ECO:0000256" key="6">
    <source>
        <dbReference type="ARBA" id="ARBA00022723"/>
    </source>
</evidence>
<comment type="caution">
    <text evidence="21">The sequence shown here is derived from an EMBL/GenBank/DDBJ whole genome shotgun (WGS) entry which is preliminary data.</text>
</comment>
<keyword evidence="8 17" id="KW-0863">Zinc-finger</keyword>
<keyword evidence="10" id="KW-0862">Zinc</keyword>
<comment type="pathway">
    <text evidence="3">Protein modification; protein ubiquitination.</text>
</comment>
<reference evidence="21 22" key="1">
    <citation type="journal article" date="2023" name="bioRxiv">
        <title>Genome report: Whole genome sequence and annotation of Penstemon davidsonii.</title>
        <authorList>
            <person name="Ostevik K.L."/>
            <person name="Alabady M."/>
            <person name="Zhang M."/>
            <person name="Rausher M.D."/>
        </authorList>
    </citation>
    <scope>NUCLEOTIDE SEQUENCE [LARGE SCALE GENOMIC DNA]</scope>
    <source>
        <strain evidence="21">DNT005</strain>
        <tissue evidence="21">Whole leaf</tissue>
    </source>
</reference>
<dbReference type="InterPro" id="IPR032872">
    <property type="entry name" value="WAK_assoc_C"/>
</dbReference>
<feature type="signal peptide" evidence="19">
    <location>
        <begin position="1"/>
        <end position="23"/>
    </location>
</feature>
<dbReference type="SMART" id="SM00184">
    <property type="entry name" value="RING"/>
    <property type="match status" value="1"/>
</dbReference>
<dbReference type="PROSITE" id="PS50089">
    <property type="entry name" value="ZF_RING_2"/>
    <property type="match status" value="1"/>
</dbReference>
<protein>
    <recommendedName>
        <fullName evidence="20">RING-type domain-containing protein</fullName>
    </recommendedName>
</protein>
<name>A0ABR0CGY9_9LAMI</name>
<dbReference type="PANTHER" id="PTHR46279">
    <property type="entry name" value="RING/U-BOX SUPERFAMILY PROTEIN"/>
    <property type="match status" value="1"/>
</dbReference>
<evidence type="ECO:0000256" key="3">
    <source>
        <dbReference type="ARBA" id="ARBA00004906"/>
    </source>
</evidence>
<evidence type="ECO:0000259" key="20">
    <source>
        <dbReference type="PROSITE" id="PS50089"/>
    </source>
</evidence>
<evidence type="ECO:0000256" key="10">
    <source>
        <dbReference type="ARBA" id="ARBA00022833"/>
    </source>
</evidence>
<comment type="catalytic activity">
    <reaction evidence="15">
        <text>L-threonyl-[protein] + ATP = O-phospho-L-threonyl-[protein] + ADP + H(+)</text>
        <dbReference type="Rhea" id="RHEA:46608"/>
        <dbReference type="Rhea" id="RHEA-COMP:11060"/>
        <dbReference type="Rhea" id="RHEA-COMP:11605"/>
        <dbReference type="ChEBI" id="CHEBI:15378"/>
        <dbReference type="ChEBI" id="CHEBI:30013"/>
        <dbReference type="ChEBI" id="CHEBI:30616"/>
        <dbReference type="ChEBI" id="CHEBI:61977"/>
        <dbReference type="ChEBI" id="CHEBI:456216"/>
        <dbReference type="EC" id="2.7.11.1"/>
    </reaction>
</comment>
<feature type="transmembrane region" description="Helical" evidence="18">
    <location>
        <begin position="409"/>
        <end position="434"/>
    </location>
</feature>
<keyword evidence="4" id="KW-0808">Transferase</keyword>
<dbReference type="CDD" id="cd16461">
    <property type="entry name" value="RING-H2_EL5-like"/>
    <property type="match status" value="1"/>
</dbReference>
<organism evidence="21 22">
    <name type="scientific">Penstemon davidsonii</name>
    <dbReference type="NCBI Taxonomy" id="160366"/>
    <lineage>
        <taxon>Eukaryota</taxon>
        <taxon>Viridiplantae</taxon>
        <taxon>Streptophyta</taxon>
        <taxon>Embryophyta</taxon>
        <taxon>Tracheophyta</taxon>
        <taxon>Spermatophyta</taxon>
        <taxon>Magnoliopsida</taxon>
        <taxon>eudicotyledons</taxon>
        <taxon>Gunneridae</taxon>
        <taxon>Pentapetalae</taxon>
        <taxon>asterids</taxon>
        <taxon>lamiids</taxon>
        <taxon>Lamiales</taxon>
        <taxon>Plantaginaceae</taxon>
        <taxon>Cheloneae</taxon>
        <taxon>Penstemon</taxon>
    </lineage>
</organism>
<evidence type="ECO:0000256" key="1">
    <source>
        <dbReference type="ARBA" id="ARBA00000900"/>
    </source>
</evidence>
<comment type="catalytic activity">
    <reaction evidence="1">
        <text>S-ubiquitinyl-[E2 ubiquitin-conjugating enzyme]-L-cysteine + [acceptor protein]-L-lysine = [E2 ubiquitin-conjugating enzyme]-L-cysteine + N(6)-ubiquitinyl-[acceptor protein]-L-lysine.</text>
        <dbReference type="EC" id="2.3.2.27"/>
    </reaction>
</comment>
<comment type="catalytic activity">
    <reaction evidence="16">
        <text>L-seryl-[protein] + ATP = O-phospho-L-seryl-[protein] + ADP + H(+)</text>
        <dbReference type="Rhea" id="RHEA:17989"/>
        <dbReference type="Rhea" id="RHEA-COMP:9863"/>
        <dbReference type="Rhea" id="RHEA-COMP:11604"/>
        <dbReference type="ChEBI" id="CHEBI:15378"/>
        <dbReference type="ChEBI" id="CHEBI:29999"/>
        <dbReference type="ChEBI" id="CHEBI:30616"/>
        <dbReference type="ChEBI" id="CHEBI:83421"/>
        <dbReference type="ChEBI" id="CHEBI:456216"/>
        <dbReference type="EC" id="2.7.11.1"/>
    </reaction>
</comment>
<feature type="domain" description="RING-type" evidence="20">
    <location>
        <begin position="492"/>
        <end position="534"/>
    </location>
</feature>
<evidence type="ECO:0000256" key="8">
    <source>
        <dbReference type="ARBA" id="ARBA00022771"/>
    </source>
</evidence>
<comment type="similarity">
    <text evidence="14">Belongs to the RING-type zinc finger family. ATL subfamily.</text>
</comment>
<sequence>MKNTTLNTIPFAFFFFFFLSIHARIDCPKGFCGNNPFAIRFPFQLENQKPKNCGYPGFNLSCSLNQKAKPVLLNLESSGAFYVGKINYLNQEIQLYDPYNCLISRLISLNLSSTPFMASYTKNFTFLSCPSELIRDRTATTIDCLSNTTTSILATSSMNLVRDLDMNICSTMFTLPIPVSKIVYQNDDDQWLDTNLTGDLQLTWNVPDCEDCESKGGICGFDENSKSKQLVCFDDHGKVVLSEKQCPNSSCGAVQIRYPFKLESQQFQNCDFHIRYIDYDSSTVVLYDPNNCLPKRLMNLMVPSPFVAKDYRNYTFYNCPPKVAKLNLTAIHCLSNSTNTVVVATSNQDIETSYGCSVITTSQIPVSWFNSYNFHGNFDDLMLTWYVPLCKDCSNQEKGGRVLKMVSRLLAFVLMIPIIVIVLMVLFVCITCLIRMAEKCSRETEIDVLVVAGTNIQSNTLDMTTVQSSLDDSKIENCTEMALVDLSEISHCPICLEEYGNNEKVRRINLCHHCFHVECIHQWLLKKSTCPVCRISLLDVNL</sequence>
<dbReference type="Gene3D" id="3.30.40.10">
    <property type="entry name" value="Zinc/RING finger domain, C3HC4 (zinc finger)"/>
    <property type="match status" value="1"/>
</dbReference>
<keyword evidence="9" id="KW-0833">Ubl conjugation pathway</keyword>
<evidence type="ECO:0000256" key="15">
    <source>
        <dbReference type="ARBA" id="ARBA00047899"/>
    </source>
</evidence>
<evidence type="ECO:0000313" key="22">
    <source>
        <dbReference type="Proteomes" id="UP001291926"/>
    </source>
</evidence>
<evidence type="ECO:0000256" key="17">
    <source>
        <dbReference type="PROSITE-ProRule" id="PRU00175"/>
    </source>
</evidence>
<dbReference type="Proteomes" id="UP001291926">
    <property type="component" value="Unassembled WGS sequence"/>
</dbReference>
<evidence type="ECO:0000256" key="2">
    <source>
        <dbReference type="ARBA" id="ARBA00004167"/>
    </source>
</evidence>
<keyword evidence="5 18" id="KW-0812">Transmembrane</keyword>
<dbReference type="InterPro" id="IPR025287">
    <property type="entry name" value="WAK_GUB"/>
</dbReference>
<dbReference type="InterPro" id="IPR013083">
    <property type="entry name" value="Znf_RING/FYVE/PHD"/>
</dbReference>
<evidence type="ECO:0000256" key="9">
    <source>
        <dbReference type="ARBA" id="ARBA00022786"/>
    </source>
</evidence>
<dbReference type="SUPFAM" id="SSF57850">
    <property type="entry name" value="RING/U-box"/>
    <property type="match status" value="1"/>
</dbReference>
<keyword evidence="7 19" id="KW-0732">Signal</keyword>
<dbReference type="Pfam" id="PF13947">
    <property type="entry name" value="GUB_WAK_bind"/>
    <property type="match status" value="1"/>
</dbReference>
<evidence type="ECO:0000256" key="13">
    <source>
        <dbReference type="ARBA" id="ARBA00023180"/>
    </source>
</evidence>
<evidence type="ECO:0000256" key="16">
    <source>
        <dbReference type="ARBA" id="ARBA00048679"/>
    </source>
</evidence>
<evidence type="ECO:0000256" key="11">
    <source>
        <dbReference type="ARBA" id="ARBA00022989"/>
    </source>
</evidence>
<comment type="subcellular location">
    <subcellularLocation>
        <location evidence="2">Membrane</location>
        <topology evidence="2">Single-pass membrane protein</topology>
    </subcellularLocation>
</comment>
<evidence type="ECO:0000256" key="12">
    <source>
        <dbReference type="ARBA" id="ARBA00023136"/>
    </source>
</evidence>
<evidence type="ECO:0000256" key="18">
    <source>
        <dbReference type="SAM" id="Phobius"/>
    </source>
</evidence>
<feature type="chain" id="PRO_5045082114" description="RING-type domain-containing protein" evidence="19">
    <location>
        <begin position="24"/>
        <end position="542"/>
    </location>
</feature>
<evidence type="ECO:0000256" key="4">
    <source>
        <dbReference type="ARBA" id="ARBA00022679"/>
    </source>
</evidence>
<dbReference type="InterPro" id="IPR001841">
    <property type="entry name" value="Znf_RING"/>
</dbReference>
<keyword evidence="6" id="KW-0479">Metal-binding</keyword>
<evidence type="ECO:0000256" key="5">
    <source>
        <dbReference type="ARBA" id="ARBA00022692"/>
    </source>
</evidence>
<evidence type="ECO:0000313" key="21">
    <source>
        <dbReference type="EMBL" id="KAK4476344.1"/>
    </source>
</evidence>
<dbReference type="Pfam" id="PF13639">
    <property type="entry name" value="zf-RING_2"/>
    <property type="match status" value="1"/>
</dbReference>
<dbReference type="InterPro" id="IPR046948">
    <property type="entry name" value="ATL20-22-like"/>
</dbReference>
<keyword evidence="11 18" id="KW-1133">Transmembrane helix</keyword>